<name>A0A1Q8EFG7_STRAI</name>
<dbReference type="Pfam" id="PF02632">
    <property type="entry name" value="BioY"/>
    <property type="match status" value="1"/>
</dbReference>
<proteinExistence type="inferred from homology"/>
<evidence type="ECO:0000256" key="6">
    <source>
        <dbReference type="ARBA" id="ARBA00022989"/>
    </source>
</evidence>
<dbReference type="PANTHER" id="PTHR34295:SF4">
    <property type="entry name" value="BIOTIN TRANSPORTER BIOY-RELATED"/>
    <property type="match status" value="1"/>
</dbReference>
<dbReference type="InterPro" id="IPR003784">
    <property type="entry name" value="BioY"/>
</dbReference>
<feature type="transmembrane region" description="Helical" evidence="9">
    <location>
        <begin position="140"/>
        <end position="162"/>
    </location>
</feature>
<organism evidence="10 12">
    <name type="scientific">Streptococcus acidominimus</name>
    <dbReference type="NCBI Taxonomy" id="1326"/>
    <lineage>
        <taxon>Bacteria</taxon>
        <taxon>Bacillati</taxon>
        <taxon>Bacillota</taxon>
        <taxon>Bacilli</taxon>
        <taxon>Lactobacillales</taxon>
        <taxon>Streptococcaceae</taxon>
        <taxon>Streptococcus</taxon>
    </lineage>
</organism>
<feature type="transmembrane region" description="Helical" evidence="9">
    <location>
        <begin position="111"/>
        <end position="134"/>
    </location>
</feature>
<dbReference type="EMBL" id="UHEN01000001">
    <property type="protein sequence ID" value="SUN08306.1"/>
    <property type="molecule type" value="Genomic_DNA"/>
</dbReference>
<keyword evidence="7 8" id="KW-0472">Membrane</keyword>
<feature type="transmembrane region" description="Helical" evidence="9">
    <location>
        <begin position="80"/>
        <end position="99"/>
    </location>
</feature>
<evidence type="ECO:0000256" key="7">
    <source>
        <dbReference type="ARBA" id="ARBA00023136"/>
    </source>
</evidence>
<dbReference type="Gene3D" id="1.10.1760.20">
    <property type="match status" value="1"/>
</dbReference>
<dbReference type="RefSeq" id="WP_075098450.1">
    <property type="nucleotide sequence ID" value="NZ_MSJL01000004.1"/>
</dbReference>
<keyword evidence="6 9" id="KW-1133">Transmembrane helix</keyword>
<dbReference type="GO" id="GO:0015225">
    <property type="term" value="F:biotin transmembrane transporter activity"/>
    <property type="evidence" value="ECO:0007669"/>
    <property type="project" value="UniProtKB-UniRule"/>
</dbReference>
<evidence type="ECO:0000256" key="3">
    <source>
        <dbReference type="ARBA" id="ARBA00022448"/>
    </source>
</evidence>
<dbReference type="GO" id="GO:0005886">
    <property type="term" value="C:plasma membrane"/>
    <property type="evidence" value="ECO:0007669"/>
    <property type="project" value="UniProtKB-SubCell"/>
</dbReference>
<keyword evidence="12" id="KW-1185">Reference proteome</keyword>
<evidence type="ECO:0000256" key="5">
    <source>
        <dbReference type="ARBA" id="ARBA00022692"/>
    </source>
</evidence>
<evidence type="ECO:0000256" key="1">
    <source>
        <dbReference type="ARBA" id="ARBA00004651"/>
    </source>
</evidence>
<evidence type="ECO:0000313" key="10">
    <source>
        <dbReference type="EMBL" id="OLF50542.1"/>
    </source>
</evidence>
<reference evidence="12" key="2">
    <citation type="submission" date="2016-12" db="EMBL/GenBank/DDBJ databases">
        <authorList>
            <person name="Gulvik C.A."/>
        </authorList>
    </citation>
    <scope>NUCLEOTIDE SEQUENCE [LARGE SCALE GENOMIC DNA]</scope>
    <source>
        <strain evidence="12">ATCC 51725</strain>
    </source>
</reference>
<dbReference type="EMBL" id="MSJL01000004">
    <property type="protein sequence ID" value="OLF50542.1"/>
    <property type="molecule type" value="Genomic_DNA"/>
</dbReference>
<evidence type="ECO:0000256" key="9">
    <source>
        <dbReference type="SAM" id="Phobius"/>
    </source>
</evidence>
<keyword evidence="4 8" id="KW-1003">Cell membrane</keyword>
<protein>
    <recommendedName>
        <fullName evidence="8">Biotin transporter</fullName>
    </recommendedName>
</protein>
<dbReference type="PIRSF" id="PIRSF016661">
    <property type="entry name" value="BioY"/>
    <property type="match status" value="1"/>
</dbReference>
<feature type="transmembrane region" description="Helical" evidence="9">
    <location>
        <begin position="7"/>
        <end position="26"/>
    </location>
</feature>
<feature type="transmembrane region" description="Helical" evidence="9">
    <location>
        <begin position="56"/>
        <end position="74"/>
    </location>
</feature>
<dbReference type="AlphaFoldDB" id="A0A1Q8EFG7"/>
<reference evidence="11 13" key="3">
    <citation type="submission" date="2018-06" db="EMBL/GenBank/DDBJ databases">
        <authorList>
            <consortium name="Pathogen Informatics"/>
            <person name="Doyle S."/>
        </authorList>
    </citation>
    <scope>NUCLEOTIDE SEQUENCE [LARGE SCALE GENOMIC DNA]</scope>
    <source>
        <strain evidence="11 13">NCTC12957</strain>
    </source>
</reference>
<evidence type="ECO:0000256" key="2">
    <source>
        <dbReference type="ARBA" id="ARBA00010692"/>
    </source>
</evidence>
<comment type="subcellular location">
    <subcellularLocation>
        <location evidence="1 8">Cell membrane</location>
        <topology evidence="1 8">Multi-pass membrane protein</topology>
    </subcellularLocation>
</comment>
<dbReference type="Proteomes" id="UP000186437">
    <property type="component" value="Unassembled WGS sequence"/>
</dbReference>
<evidence type="ECO:0000256" key="8">
    <source>
        <dbReference type="PIRNR" id="PIRNR016661"/>
    </source>
</evidence>
<reference evidence="10" key="1">
    <citation type="submission" date="2016-12" db="EMBL/GenBank/DDBJ databases">
        <authorList>
            <person name="Song W.-J."/>
            <person name="Kurnit D.M."/>
        </authorList>
    </citation>
    <scope>NUCLEOTIDE SEQUENCE [LARGE SCALE GENOMIC DNA]</scope>
    <source>
        <strain evidence="10">ATCC 51725</strain>
    </source>
</reference>
<evidence type="ECO:0000256" key="4">
    <source>
        <dbReference type="ARBA" id="ARBA00022475"/>
    </source>
</evidence>
<evidence type="ECO:0000313" key="12">
    <source>
        <dbReference type="Proteomes" id="UP000186437"/>
    </source>
</evidence>
<dbReference type="Proteomes" id="UP000255213">
    <property type="component" value="Unassembled WGS sequence"/>
</dbReference>
<accession>A0A1Q8EFG7</accession>
<evidence type="ECO:0000313" key="11">
    <source>
        <dbReference type="EMBL" id="SUN08306.1"/>
    </source>
</evidence>
<evidence type="ECO:0000313" key="13">
    <source>
        <dbReference type="Proteomes" id="UP000255213"/>
    </source>
</evidence>
<keyword evidence="3 8" id="KW-0813">Transport</keyword>
<comment type="similarity">
    <text evidence="2 8">Belongs to the BioY family.</text>
</comment>
<keyword evidence="5 9" id="KW-0812">Transmembrane</keyword>
<dbReference type="OrthoDB" id="9803495at2"/>
<sequence length="171" mass="17924">MTSHTKSLIYPALGAGLIATLSQIIIPIGPVPFTLQTLAVGLIASLYPPKKAMASILLYLLLGAIGLPVFAGFLGGMASLFGPTAGFLWGFVLYAGVTASLTSSHSTLWQVFLANLLGDSLCFGLGSLVFALVTRSSIESTLALTILPFLIPDLVKLLLVTVSHRPISRLL</sequence>
<gene>
    <name evidence="11" type="primary">bioY2</name>
    <name evidence="10" type="ORF">BU200_01385</name>
    <name evidence="11" type="ORF">NCTC12957_01899</name>
</gene>
<dbReference type="PANTHER" id="PTHR34295">
    <property type="entry name" value="BIOTIN TRANSPORTER BIOY"/>
    <property type="match status" value="1"/>
</dbReference>